<feature type="domain" description="HTH gntR-type" evidence="5">
    <location>
        <begin position="8"/>
        <end position="76"/>
    </location>
</feature>
<keyword evidence="9" id="KW-1185">Reference proteome</keyword>
<proteinExistence type="predicted"/>
<dbReference type="PANTHER" id="PTHR43537">
    <property type="entry name" value="TRANSCRIPTIONAL REGULATOR, GNTR FAMILY"/>
    <property type="match status" value="1"/>
</dbReference>
<evidence type="ECO:0000313" key="9">
    <source>
        <dbReference type="Proteomes" id="UP000536746"/>
    </source>
</evidence>
<dbReference type="RefSeq" id="WP_079215886.1">
    <property type="nucleotide sequence ID" value="NZ_CP018845.1"/>
</dbReference>
<dbReference type="InterPro" id="IPR011711">
    <property type="entry name" value="GntR_C"/>
</dbReference>
<dbReference type="InterPro" id="IPR008920">
    <property type="entry name" value="TF_FadR/GntR_C"/>
</dbReference>
<keyword evidence="4" id="KW-0175">Coiled coil</keyword>
<dbReference type="GO" id="GO:0003677">
    <property type="term" value="F:DNA binding"/>
    <property type="evidence" value="ECO:0007669"/>
    <property type="project" value="UniProtKB-KW"/>
</dbReference>
<name>A0A246WK79_9BURK</name>
<dbReference type="CDD" id="cd07377">
    <property type="entry name" value="WHTH_GntR"/>
    <property type="match status" value="1"/>
</dbReference>
<reference evidence="6 9" key="2">
    <citation type="journal article" date="2020" name="Front. Plant Sci.">
        <title>Isolation of Rhizosphere Bacteria That Improve Quality and Water Stress Tolerance in Greenhouse Ornamentals.</title>
        <authorList>
            <person name="Nordstedt N.P."/>
            <person name="Jones M.L."/>
        </authorList>
    </citation>
    <scope>NUCLEOTIDE SEQUENCE [LARGE SCALE GENOMIC DNA]</scope>
    <source>
        <strain evidence="6 9">C6C2</strain>
    </source>
</reference>
<gene>
    <name evidence="7" type="ORF">CEJ42_23550</name>
    <name evidence="6" type="ORF">HNO84_05325</name>
</gene>
<evidence type="ECO:0000313" key="6">
    <source>
        <dbReference type="EMBL" id="NUU01009.1"/>
    </source>
</evidence>
<dbReference type="Proteomes" id="UP000197596">
    <property type="component" value="Unassembled WGS sequence"/>
</dbReference>
<keyword evidence="3" id="KW-0804">Transcription</keyword>
<dbReference type="EMBL" id="JABFMT010000004">
    <property type="protein sequence ID" value="NUU01009.1"/>
    <property type="molecule type" value="Genomic_DNA"/>
</dbReference>
<dbReference type="PANTHER" id="PTHR43537:SF53">
    <property type="entry name" value="HTH-TYPE TRANSCRIPTIONAL REPRESSOR NANR"/>
    <property type="match status" value="1"/>
</dbReference>
<sequence length="235" mass="26655">MPEPIQRRKLYQEVLERLMERIHNGELPPGSQLPSERELMEQYGVGRPAVREALQAMERSGFVEIAHGERARVVDPTAERLIAQIAAGAQHLLRTKPDMLKHMKEARVFLETSTARMAAERATEAQVARLRQAIDEHRASMVNLEEFIERDMAFHREIADISGNPIFPSIVESMFRWASEFYTTLVRAPGAEELTLAEHLRIVEAIAAHDGDAAAEAMRAHLTRANELYRELGQQ</sequence>
<evidence type="ECO:0000256" key="2">
    <source>
        <dbReference type="ARBA" id="ARBA00023125"/>
    </source>
</evidence>
<dbReference type="EMBL" id="NJGU01000018">
    <property type="protein sequence ID" value="OWY26579.1"/>
    <property type="molecule type" value="Genomic_DNA"/>
</dbReference>
<dbReference type="PRINTS" id="PR00035">
    <property type="entry name" value="HTHGNTR"/>
</dbReference>
<dbReference type="OrthoDB" id="5450856at2"/>
<dbReference type="GO" id="GO:0003700">
    <property type="term" value="F:DNA-binding transcription factor activity"/>
    <property type="evidence" value="ECO:0007669"/>
    <property type="project" value="InterPro"/>
</dbReference>
<comment type="caution">
    <text evidence="7">The sequence shown here is derived from an EMBL/GenBank/DDBJ whole genome shotgun (WGS) entry which is preliminary data.</text>
</comment>
<dbReference type="SUPFAM" id="SSF46785">
    <property type="entry name" value="Winged helix' DNA-binding domain"/>
    <property type="match status" value="1"/>
</dbReference>
<reference evidence="7 8" key="1">
    <citation type="submission" date="2017-06" db="EMBL/GenBank/DDBJ databases">
        <title>Herbaspirillum phytohormonus sp. nov., isolated from the root nodule of Robinia pseudoacacia in lead-zinc mine.</title>
        <authorList>
            <person name="Fan M."/>
            <person name="Lin Y."/>
        </authorList>
    </citation>
    <scope>NUCLEOTIDE SEQUENCE [LARGE SCALE GENOMIC DNA]</scope>
    <source>
        <strain evidence="7 8">HZ10</strain>
    </source>
</reference>
<dbReference type="Pfam" id="PF00392">
    <property type="entry name" value="GntR"/>
    <property type="match status" value="1"/>
</dbReference>
<dbReference type="NCBIfam" id="NF003011">
    <property type="entry name" value="PRK03837.1"/>
    <property type="match status" value="1"/>
</dbReference>
<keyword evidence="1" id="KW-0805">Transcription regulation</keyword>
<keyword evidence="2" id="KW-0238">DNA-binding</keyword>
<dbReference type="InterPro" id="IPR000524">
    <property type="entry name" value="Tscrpt_reg_HTH_GntR"/>
</dbReference>
<dbReference type="InterPro" id="IPR036390">
    <property type="entry name" value="WH_DNA-bd_sf"/>
</dbReference>
<dbReference type="SMART" id="SM00895">
    <property type="entry name" value="FCD"/>
    <property type="match status" value="1"/>
</dbReference>
<organism evidence="7 8">
    <name type="scientific">Herbaspirillum robiniae</name>
    <dbReference type="NCBI Taxonomy" id="2014887"/>
    <lineage>
        <taxon>Bacteria</taxon>
        <taxon>Pseudomonadati</taxon>
        <taxon>Pseudomonadota</taxon>
        <taxon>Betaproteobacteria</taxon>
        <taxon>Burkholderiales</taxon>
        <taxon>Oxalobacteraceae</taxon>
        <taxon>Herbaspirillum</taxon>
    </lineage>
</organism>
<dbReference type="InterPro" id="IPR036388">
    <property type="entry name" value="WH-like_DNA-bd_sf"/>
</dbReference>
<dbReference type="Pfam" id="PF07729">
    <property type="entry name" value="FCD"/>
    <property type="match status" value="1"/>
</dbReference>
<dbReference type="SMART" id="SM00345">
    <property type="entry name" value="HTH_GNTR"/>
    <property type="match status" value="1"/>
</dbReference>
<evidence type="ECO:0000256" key="4">
    <source>
        <dbReference type="SAM" id="Coils"/>
    </source>
</evidence>
<dbReference type="AlphaFoldDB" id="A0A246WK79"/>
<evidence type="ECO:0000256" key="3">
    <source>
        <dbReference type="ARBA" id="ARBA00023163"/>
    </source>
</evidence>
<evidence type="ECO:0000313" key="8">
    <source>
        <dbReference type="Proteomes" id="UP000197596"/>
    </source>
</evidence>
<evidence type="ECO:0000259" key="5">
    <source>
        <dbReference type="PROSITE" id="PS50949"/>
    </source>
</evidence>
<dbReference type="Proteomes" id="UP000536746">
    <property type="component" value="Unassembled WGS sequence"/>
</dbReference>
<evidence type="ECO:0000256" key="1">
    <source>
        <dbReference type="ARBA" id="ARBA00023015"/>
    </source>
</evidence>
<dbReference type="SUPFAM" id="SSF48008">
    <property type="entry name" value="GntR ligand-binding domain-like"/>
    <property type="match status" value="1"/>
</dbReference>
<feature type="coiled-coil region" evidence="4">
    <location>
        <begin position="120"/>
        <end position="147"/>
    </location>
</feature>
<dbReference type="PROSITE" id="PS50949">
    <property type="entry name" value="HTH_GNTR"/>
    <property type="match status" value="1"/>
</dbReference>
<dbReference type="Gene3D" id="1.10.10.10">
    <property type="entry name" value="Winged helix-like DNA-binding domain superfamily/Winged helix DNA-binding domain"/>
    <property type="match status" value="1"/>
</dbReference>
<evidence type="ECO:0000313" key="7">
    <source>
        <dbReference type="EMBL" id="OWY26579.1"/>
    </source>
</evidence>
<dbReference type="Gene3D" id="1.20.120.530">
    <property type="entry name" value="GntR ligand-binding domain-like"/>
    <property type="match status" value="1"/>
</dbReference>
<accession>A0A246WK79</accession>
<protein>
    <submittedName>
        <fullName evidence="7">GntR family transcriptional regulator</fullName>
    </submittedName>
    <submittedName>
        <fullName evidence="6">Transcriptional regulator NanR</fullName>
    </submittedName>
</protein>